<name>A0ABQ8EUK2_9FUNG</name>
<dbReference type="Pfam" id="PF01764">
    <property type="entry name" value="Lipase_3"/>
    <property type="match status" value="1"/>
</dbReference>
<dbReference type="SUPFAM" id="SSF53474">
    <property type="entry name" value="alpha/beta-Hydrolases"/>
    <property type="match status" value="1"/>
</dbReference>
<dbReference type="PANTHER" id="PTHR45856">
    <property type="entry name" value="ALPHA/BETA-HYDROLASES SUPERFAMILY PROTEIN"/>
    <property type="match status" value="1"/>
</dbReference>
<organism evidence="3 4">
    <name type="scientific">Batrachochytrium salamandrivorans</name>
    <dbReference type="NCBI Taxonomy" id="1357716"/>
    <lineage>
        <taxon>Eukaryota</taxon>
        <taxon>Fungi</taxon>
        <taxon>Fungi incertae sedis</taxon>
        <taxon>Chytridiomycota</taxon>
        <taxon>Chytridiomycota incertae sedis</taxon>
        <taxon>Chytridiomycetes</taxon>
        <taxon>Rhizophydiales</taxon>
        <taxon>Rhizophydiales incertae sedis</taxon>
        <taxon>Batrachochytrium</taxon>
    </lineage>
</organism>
<evidence type="ECO:0000313" key="3">
    <source>
        <dbReference type="EMBL" id="KAH6586803.1"/>
    </source>
</evidence>
<comment type="caution">
    <text evidence="3">The sequence shown here is derived from an EMBL/GenBank/DDBJ whole genome shotgun (WGS) entry which is preliminary data.</text>
</comment>
<feature type="compositionally biased region" description="Polar residues" evidence="1">
    <location>
        <begin position="345"/>
        <end position="354"/>
    </location>
</feature>
<dbReference type="InterPro" id="IPR029058">
    <property type="entry name" value="AB_hydrolase_fold"/>
</dbReference>
<sequence>MDGTFHGVKDDDDLDSTSSSEGYGRHDYPESTEVDSNIDPNLLRRRVPKEKADEIALFMQFAAIAYCEVVNVHSVWDCGSLCEGEVEGTLVLSDLGVNPDYENRAGYGYIAIHSNKRMIVVSLRGTRYLSEWVKNMKFSKVDASHIFKSNIEGFIPENVQIHNGFLMIYLQVQQMILRTLKSAAEVYSTYSIHFTGHSLGGALASIAAVDAALVLGEQYARRMSIHTYGMPRIGNAQWVELFTKMRFSSVSRVVGFSDQIARLPATAMGYAHYGPTYGINADRLIVYCTNMPNSYEVIDCINTRNMILGPRQPHVNMYPFKSGCRIDNEALAARNPLVRGARSPSPLSQSQASNNDAVDGAVGANDDVIAAAAMADVTVDDVVATVLLITADVTTDGTTDDAVDVTTDGTTDVTTVDDAVGGSTDDGTVDDAVDVTDDGTADVTVDDAADVTADGTTDDAVDVTADGTTDDAVDVTADGATGDAVDAVDSTTDVTADGTTDDAVDVTTDVTTAGGTVDGNVDDAVGGTVDGNVDDAVGGSTVDGSVDDAVGGSTDDGITYVTASGATHSWSGRTKLRR</sequence>
<keyword evidence="4" id="KW-1185">Reference proteome</keyword>
<dbReference type="InterPro" id="IPR051218">
    <property type="entry name" value="Sec_MonoDiacylglyc_Lipase"/>
</dbReference>
<feature type="region of interest" description="Disordered" evidence="1">
    <location>
        <begin position="339"/>
        <end position="359"/>
    </location>
</feature>
<reference evidence="3 4" key="1">
    <citation type="submission" date="2021-02" db="EMBL/GenBank/DDBJ databases">
        <title>Variation within the Batrachochytrium salamandrivorans European outbreak.</title>
        <authorList>
            <person name="Kelly M."/>
            <person name="Pasmans F."/>
            <person name="Shea T.P."/>
            <person name="Munoz J.F."/>
            <person name="Carranza S."/>
            <person name="Cuomo C.A."/>
            <person name="Martel A."/>
        </authorList>
    </citation>
    <scope>NUCLEOTIDE SEQUENCE [LARGE SCALE GENOMIC DNA]</scope>
    <source>
        <strain evidence="3 4">AMFP18/2</strain>
    </source>
</reference>
<evidence type="ECO:0000259" key="2">
    <source>
        <dbReference type="Pfam" id="PF01764"/>
    </source>
</evidence>
<evidence type="ECO:0000256" key="1">
    <source>
        <dbReference type="SAM" id="MobiDB-lite"/>
    </source>
</evidence>
<dbReference type="InterPro" id="IPR002921">
    <property type="entry name" value="Fungal_lipase-type"/>
</dbReference>
<dbReference type="Proteomes" id="UP001648503">
    <property type="component" value="Unassembled WGS sequence"/>
</dbReference>
<protein>
    <recommendedName>
        <fullName evidence="2">Fungal lipase-type domain-containing protein</fullName>
    </recommendedName>
</protein>
<gene>
    <name evidence="3" type="ORF">BASA50_000168</name>
</gene>
<feature type="domain" description="Fungal lipase-type" evidence="2">
    <location>
        <begin position="120"/>
        <end position="266"/>
    </location>
</feature>
<feature type="region of interest" description="Disordered" evidence="1">
    <location>
        <begin position="1"/>
        <end position="39"/>
    </location>
</feature>
<dbReference type="EMBL" id="JAFCIX010000570">
    <property type="protein sequence ID" value="KAH6586803.1"/>
    <property type="molecule type" value="Genomic_DNA"/>
</dbReference>
<dbReference type="CDD" id="cd00519">
    <property type="entry name" value="Lipase_3"/>
    <property type="match status" value="1"/>
</dbReference>
<dbReference type="PANTHER" id="PTHR45856:SF25">
    <property type="entry name" value="FUNGAL LIPASE-LIKE DOMAIN-CONTAINING PROTEIN"/>
    <property type="match status" value="1"/>
</dbReference>
<accession>A0ABQ8EUK2</accession>
<proteinExistence type="predicted"/>
<evidence type="ECO:0000313" key="4">
    <source>
        <dbReference type="Proteomes" id="UP001648503"/>
    </source>
</evidence>
<dbReference type="Gene3D" id="3.40.50.1820">
    <property type="entry name" value="alpha/beta hydrolase"/>
    <property type="match status" value="1"/>
</dbReference>